<dbReference type="InterPro" id="IPR016039">
    <property type="entry name" value="Thiolase-like"/>
</dbReference>
<dbReference type="SUPFAM" id="SSF53901">
    <property type="entry name" value="Thiolase-like"/>
    <property type="match status" value="2"/>
</dbReference>
<dbReference type="InterPro" id="IPR020617">
    <property type="entry name" value="Thiolase_C"/>
</dbReference>
<dbReference type="InterPro" id="IPR020616">
    <property type="entry name" value="Thiolase_N"/>
</dbReference>
<dbReference type="Proteomes" id="UP000648077">
    <property type="component" value="Unassembled WGS sequence"/>
</dbReference>
<dbReference type="EMBL" id="PEJG01000002">
    <property type="protein sequence ID" value="PIH11205.1"/>
    <property type="molecule type" value="Genomic_DNA"/>
</dbReference>
<dbReference type="InterPro" id="IPR020613">
    <property type="entry name" value="Thiolase_CS"/>
</dbReference>
<dbReference type="OMA" id="ICPSIAI"/>
<proteinExistence type="inferred from homology"/>
<dbReference type="PROSITE" id="PS00737">
    <property type="entry name" value="THIOLASE_2"/>
    <property type="match status" value="1"/>
</dbReference>
<feature type="domain" description="Thiolase N-terminal" evidence="9">
    <location>
        <begin position="4"/>
        <end position="263"/>
    </location>
</feature>
<evidence type="ECO:0000256" key="5">
    <source>
        <dbReference type="ARBA" id="ARBA00023315"/>
    </source>
</evidence>
<evidence type="ECO:0000256" key="1">
    <source>
        <dbReference type="ARBA" id="ARBA00010982"/>
    </source>
</evidence>
<reference evidence="12 13" key="1">
    <citation type="submission" date="2017-10" db="EMBL/GenBank/DDBJ databases">
        <title>genome sequences of Staph epi in chlorhexidine trial.</title>
        <authorList>
            <person name="Greninger A.L."/>
            <person name="Addetia A."/>
            <person name="Qin X."/>
            <person name="Zerr D."/>
        </authorList>
    </citation>
    <scope>NUCLEOTIDE SEQUENCE [LARGE SCALE GENOMIC DNA]</scope>
    <source>
        <strain evidence="12 13">SCH-17</strain>
    </source>
</reference>
<name>A0A4Q9W791_STAEP</name>
<dbReference type="Gene3D" id="3.40.47.10">
    <property type="match status" value="2"/>
</dbReference>
<evidence type="ECO:0000256" key="4">
    <source>
        <dbReference type="ARBA" id="ARBA00022679"/>
    </source>
</evidence>
<dbReference type="PROSITE" id="PS00098">
    <property type="entry name" value="THIOLASE_1"/>
    <property type="match status" value="1"/>
</dbReference>
<feature type="active site" description="Proton acceptor" evidence="7">
    <location>
        <position position="349"/>
    </location>
</feature>
<evidence type="ECO:0000313" key="11">
    <source>
        <dbReference type="EMBL" id="MBF2229886.1"/>
    </source>
</evidence>
<evidence type="ECO:0000259" key="10">
    <source>
        <dbReference type="Pfam" id="PF02803"/>
    </source>
</evidence>
<evidence type="ECO:0000256" key="7">
    <source>
        <dbReference type="PIRSR" id="PIRSR000429-1"/>
    </source>
</evidence>
<evidence type="ECO:0000256" key="8">
    <source>
        <dbReference type="RuleBase" id="RU003557"/>
    </source>
</evidence>
<sequence>MSRIVLAEAYRTPIGVFGGVFKDIPAYELGATVIRQILEHSQIDPNEINEVILGNVLQAGQGQNPARIAAIHGGVPEAVPSFTVNKVCGSGLKAIQLAYQSIVAGDNEIVIAGGMESMSQSPMLLKNSRFGFKMGNQTLEDSMIADGLTDKFNDYHMGITAENLVEQYQISRKEQDQFAFDSQQKASRAQQAGVFDAEIVPVEVPQRKGDPLIISQDEGIRPQTTIDKLAQLRPAFKKDGSVTAGNASGINDGAAAMLVMTEDKAKALGLQPIAVLDSFGASGVAPSIMGIGPVEAIHKALKRSNKVINDVDIFELNEAFAAQSIAVNRELQLPQDKVNVNGGAIALGHPIGASGARTLVSLLHQLSDAKPTGVASLCIGGGQGIATVVSKYEV</sequence>
<dbReference type="InterPro" id="IPR020615">
    <property type="entry name" value="Thiolase_acyl_enz_int_AS"/>
</dbReference>
<dbReference type="GO" id="GO:0003985">
    <property type="term" value="F:acetyl-CoA C-acetyltransferase activity"/>
    <property type="evidence" value="ECO:0007669"/>
    <property type="project" value="UniProtKB-EC"/>
</dbReference>
<dbReference type="PANTHER" id="PTHR18919:SF107">
    <property type="entry name" value="ACETYL-COA ACETYLTRANSFERASE, CYTOSOLIC"/>
    <property type="match status" value="1"/>
</dbReference>
<dbReference type="InterPro" id="IPR002155">
    <property type="entry name" value="Thiolase"/>
</dbReference>
<evidence type="ECO:0000256" key="3">
    <source>
        <dbReference type="ARBA" id="ARBA00014048"/>
    </source>
</evidence>
<feature type="domain" description="Thiolase C-terminal" evidence="10">
    <location>
        <begin position="271"/>
        <end position="390"/>
    </location>
</feature>
<dbReference type="FunFam" id="3.40.47.10:FF:000010">
    <property type="entry name" value="Acetyl-CoA acetyltransferase (Thiolase)"/>
    <property type="match status" value="1"/>
</dbReference>
<dbReference type="EMBL" id="JACGQI010000006">
    <property type="protein sequence ID" value="MBF2229886.1"/>
    <property type="molecule type" value="Genomic_DNA"/>
</dbReference>
<comment type="similarity">
    <text evidence="1 8">Belongs to the thiolase-like superfamily. Thiolase family.</text>
</comment>
<dbReference type="Proteomes" id="UP000228502">
    <property type="component" value="Unassembled WGS sequence"/>
</dbReference>
<dbReference type="Pfam" id="PF00108">
    <property type="entry name" value="Thiolase_N"/>
    <property type="match status" value="1"/>
</dbReference>
<comment type="caution">
    <text evidence="11">The sequence shown here is derived from an EMBL/GenBank/DDBJ whole genome shotgun (WGS) entry which is preliminary data.</text>
</comment>
<evidence type="ECO:0000256" key="6">
    <source>
        <dbReference type="ARBA" id="ARBA00030755"/>
    </source>
</evidence>
<protein>
    <recommendedName>
        <fullName evidence="3">Probable acetyl-CoA acyltransferase</fullName>
        <ecNumber evidence="2">2.3.1.9</ecNumber>
    </recommendedName>
    <alternativeName>
        <fullName evidence="6">Acetoacetyl-CoA thiolase</fullName>
    </alternativeName>
</protein>
<dbReference type="PIRSF" id="PIRSF000429">
    <property type="entry name" value="Ac-CoA_Ac_transf"/>
    <property type="match status" value="1"/>
</dbReference>
<dbReference type="PANTHER" id="PTHR18919">
    <property type="entry name" value="ACETYL-COA C-ACYLTRANSFERASE"/>
    <property type="match status" value="1"/>
</dbReference>
<accession>A0A4Q9W791</accession>
<dbReference type="SMR" id="A0A4Q9W791"/>
<dbReference type="EC" id="2.3.1.9" evidence="2"/>
<feature type="active site" description="Proton acceptor" evidence="7">
    <location>
        <position position="378"/>
    </location>
</feature>
<dbReference type="GeneID" id="50019690"/>
<dbReference type="NCBIfam" id="TIGR01930">
    <property type="entry name" value="AcCoA-C-Actrans"/>
    <property type="match status" value="1"/>
</dbReference>
<evidence type="ECO:0000313" key="13">
    <source>
        <dbReference type="Proteomes" id="UP000228502"/>
    </source>
</evidence>
<reference evidence="11" key="2">
    <citation type="submission" date="2020-08" db="EMBL/GenBank/DDBJ databases">
        <title>Changes in the skin microbiome associated with squamous cell carcinoma in transplant recipients.</title>
        <authorList>
            <person name="Zaugg J."/>
            <person name="Krueger A."/>
            <person name="Lachner N."/>
        </authorList>
    </citation>
    <scope>NUCLEOTIDE SEQUENCE</scope>
    <source>
        <strain evidence="11">R5988</strain>
    </source>
</reference>
<evidence type="ECO:0000256" key="2">
    <source>
        <dbReference type="ARBA" id="ARBA00012705"/>
    </source>
</evidence>
<evidence type="ECO:0000313" key="14">
    <source>
        <dbReference type="Proteomes" id="UP000648077"/>
    </source>
</evidence>
<keyword evidence="4 8" id="KW-0808">Transferase</keyword>
<dbReference type="InterPro" id="IPR020610">
    <property type="entry name" value="Thiolase_AS"/>
</dbReference>
<feature type="active site" description="Acyl-thioester intermediate" evidence="7">
    <location>
        <position position="88"/>
    </location>
</feature>
<evidence type="ECO:0000313" key="12">
    <source>
        <dbReference type="EMBL" id="PIH11205.1"/>
    </source>
</evidence>
<dbReference type="PROSITE" id="PS00099">
    <property type="entry name" value="THIOLASE_3"/>
    <property type="match status" value="1"/>
</dbReference>
<dbReference type="CDD" id="cd00751">
    <property type="entry name" value="thiolase"/>
    <property type="match status" value="1"/>
</dbReference>
<evidence type="ECO:0000259" key="9">
    <source>
        <dbReference type="Pfam" id="PF00108"/>
    </source>
</evidence>
<dbReference type="AlphaFoldDB" id="A0A4Q9W791"/>
<dbReference type="Pfam" id="PF02803">
    <property type="entry name" value="Thiolase_C"/>
    <property type="match status" value="1"/>
</dbReference>
<keyword evidence="5 8" id="KW-0012">Acyltransferase</keyword>
<organism evidence="11 14">
    <name type="scientific">Staphylococcus epidermidis</name>
    <dbReference type="NCBI Taxonomy" id="1282"/>
    <lineage>
        <taxon>Bacteria</taxon>
        <taxon>Bacillati</taxon>
        <taxon>Bacillota</taxon>
        <taxon>Bacilli</taxon>
        <taxon>Bacillales</taxon>
        <taxon>Staphylococcaceae</taxon>
        <taxon>Staphylococcus</taxon>
    </lineage>
</organism>
<gene>
    <name evidence="12" type="ORF">CTJ08_02555</name>
    <name evidence="11" type="ORF">H3963_05375</name>
</gene>
<dbReference type="RefSeq" id="WP_001831350.1">
    <property type="nucleotide sequence ID" value="NZ_AP019721.1"/>
</dbReference>
<dbReference type="OrthoDB" id="9764892at2"/>